<feature type="chain" id="PRO_5019104172" description="Lipoprotein" evidence="1">
    <location>
        <begin position="23"/>
        <end position="151"/>
    </location>
</feature>
<keyword evidence="1" id="KW-0732">Signal</keyword>
<dbReference type="RefSeq" id="WP_126979098.1">
    <property type="nucleotide sequence ID" value="NZ_PQSP01000002.1"/>
</dbReference>
<dbReference type="Proteomes" id="UP000286947">
    <property type="component" value="Unassembled WGS sequence"/>
</dbReference>
<dbReference type="AlphaFoldDB" id="A0A433SEQ9"/>
<reference evidence="2 3" key="1">
    <citation type="submission" date="2018-01" db="EMBL/GenBank/DDBJ databases">
        <title>Saezia sanguinis gen. nov., sp. nov., in the order Burkholderiales isolated from human blood.</title>
        <authorList>
            <person name="Medina-Pascual M.J."/>
            <person name="Valdezate S."/>
            <person name="Monzon S."/>
            <person name="Cuesta I."/>
            <person name="Carrasco G."/>
            <person name="Villalon P."/>
            <person name="Saez-Nieto J.A."/>
        </authorList>
    </citation>
    <scope>NUCLEOTIDE SEQUENCE [LARGE SCALE GENOMIC DNA]</scope>
    <source>
        <strain evidence="2 3">CNM695-12</strain>
    </source>
</reference>
<organism evidence="2 3">
    <name type="scientific">Saezia sanguinis</name>
    <dbReference type="NCBI Taxonomy" id="1965230"/>
    <lineage>
        <taxon>Bacteria</taxon>
        <taxon>Pseudomonadati</taxon>
        <taxon>Pseudomonadota</taxon>
        <taxon>Betaproteobacteria</taxon>
        <taxon>Burkholderiales</taxon>
        <taxon>Saeziaceae</taxon>
        <taxon>Saezia</taxon>
    </lineage>
</organism>
<dbReference type="PROSITE" id="PS51257">
    <property type="entry name" value="PROKAR_LIPOPROTEIN"/>
    <property type="match status" value="1"/>
</dbReference>
<accession>A0A433SEQ9</accession>
<comment type="caution">
    <text evidence="2">The sequence shown here is derived from an EMBL/GenBank/DDBJ whole genome shotgun (WGS) entry which is preliminary data.</text>
</comment>
<evidence type="ECO:0000256" key="1">
    <source>
        <dbReference type="SAM" id="SignalP"/>
    </source>
</evidence>
<evidence type="ECO:0000313" key="2">
    <source>
        <dbReference type="EMBL" id="RUS67223.1"/>
    </source>
</evidence>
<proteinExistence type="predicted"/>
<dbReference type="OrthoDB" id="5975495at2"/>
<gene>
    <name evidence="2" type="ORF">CUZ56_01165</name>
</gene>
<evidence type="ECO:0008006" key="4">
    <source>
        <dbReference type="Google" id="ProtNLM"/>
    </source>
</evidence>
<protein>
    <recommendedName>
        <fullName evidence="4">Lipoprotein</fullName>
    </recommendedName>
</protein>
<sequence precursor="true">MFRLWTVFFSMLVAAFFAVGCAQTQLTPEYLASLSSQARTAALLQQPAVDDIYAAKLSHFSQYSFGSGGDAYGLLRVIEVTSDTIVVITEDAAWPEPQGAHDDLNGDFSDISWDPEEEITIQRTTLGSLQNDQLILEARRLSSEQIQSYLN</sequence>
<dbReference type="EMBL" id="PQSP01000002">
    <property type="protein sequence ID" value="RUS67223.1"/>
    <property type="molecule type" value="Genomic_DNA"/>
</dbReference>
<name>A0A433SEQ9_9BURK</name>
<feature type="signal peptide" evidence="1">
    <location>
        <begin position="1"/>
        <end position="22"/>
    </location>
</feature>
<keyword evidence="3" id="KW-1185">Reference proteome</keyword>
<evidence type="ECO:0000313" key="3">
    <source>
        <dbReference type="Proteomes" id="UP000286947"/>
    </source>
</evidence>